<organism evidence="8 9">
    <name type="scientific">Elsinoe australis</name>
    <dbReference type="NCBI Taxonomy" id="40998"/>
    <lineage>
        <taxon>Eukaryota</taxon>
        <taxon>Fungi</taxon>
        <taxon>Dikarya</taxon>
        <taxon>Ascomycota</taxon>
        <taxon>Pezizomycotina</taxon>
        <taxon>Dothideomycetes</taxon>
        <taxon>Dothideomycetidae</taxon>
        <taxon>Myriangiales</taxon>
        <taxon>Elsinoaceae</taxon>
        <taxon>Elsinoe</taxon>
    </lineage>
</organism>
<comment type="subcellular location">
    <subcellularLocation>
        <location evidence="1 5">Nucleus</location>
    </subcellularLocation>
</comment>
<evidence type="ECO:0000256" key="2">
    <source>
        <dbReference type="ARBA" id="ARBA00022478"/>
    </source>
</evidence>
<dbReference type="EMBL" id="NHZQ01000121">
    <property type="protein sequence ID" value="PSK51778.1"/>
    <property type="molecule type" value="Genomic_DNA"/>
</dbReference>
<evidence type="ECO:0000313" key="9">
    <source>
        <dbReference type="Proteomes" id="UP000243723"/>
    </source>
</evidence>
<protein>
    <recommendedName>
        <fullName evidence="5">DNA-directed RNA polymerase subunit</fullName>
    </recommendedName>
</protein>
<dbReference type="AlphaFoldDB" id="A0A2P7ZU89"/>
<dbReference type="STRING" id="40998.A0A2P7ZU89"/>
<evidence type="ECO:0000256" key="4">
    <source>
        <dbReference type="ARBA" id="ARBA00023242"/>
    </source>
</evidence>
<feature type="compositionally biased region" description="Basic and acidic residues" evidence="6">
    <location>
        <begin position="475"/>
        <end position="489"/>
    </location>
</feature>
<keyword evidence="2 5" id="KW-0240">DNA-directed RNA polymerase</keyword>
<accession>A0A2P7ZU89</accession>
<feature type="compositionally biased region" description="Basic residues" evidence="6">
    <location>
        <begin position="490"/>
        <end position="499"/>
    </location>
</feature>
<reference evidence="8 9" key="1">
    <citation type="submission" date="2017-05" db="EMBL/GenBank/DDBJ databases">
        <title>Draft genome sequence of Elsinoe australis.</title>
        <authorList>
            <person name="Cheng Q."/>
        </authorList>
    </citation>
    <scope>NUCLEOTIDE SEQUENCE [LARGE SCALE GENOMIC DNA]</scope>
    <source>
        <strain evidence="8 9">NL1</strain>
    </source>
</reference>
<dbReference type="Gene3D" id="2.40.50.1060">
    <property type="match status" value="1"/>
</dbReference>
<evidence type="ECO:0000259" key="7">
    <source>
        <dbReference type="Pfam" id="PF17875"/>
    </source>
</evidence>
<dbReference type="GO" id="GO:0006362">
    <property type="term" value="P:transcription elongation by RNA polymerase I"/>
    <property type="evidence" value="ECO:0007669"/>
    <property type="project" value="TreeGrafter"/>
</dbReference>
<feature type="region of interest" description="Disordered" evidence="6">
    <location>
        <begin position="1"/>
        <end position="158"/>
    </location>
</feature>
<keyword evidence="3 5" id="KW-0804">Transcription</keyword>
<dbReference type="PANTHER" id="PTHR12709">
    <property type="entry name" value="DNA-DIRECTED RNA POLYMERASE II, III"/>
    <property type="match status" value="1"/>
</dbReference>
<dbReference type="GO" id="GO:0006352">
    <property type="term" value="P:DNA-templated transcription initiation"/>
    <property type="evidence" value="ECO:0007669"/>
    <property type="project" value="UniProtKB-UniRule"/>
</dbReference>
<feature type="compositionally biased region" description="Basic and acidic residues" evidence="6">
    <location>
        <begin position="9"/>
        <end position="25"/>
    </location>
</feature>
<dbReference type="InterPro" id="IPR041178">
    <property type="entry name" value="RPA43_OB"/>
</dbReference>
<evidence type="ECO:0000256" key="6">
    <source>
        <dbReference type="SAM" id="MobiDB-lite"/>
    </source>
</evidence>
<dbReference type="InterPro" id="IPR036898">
    <property type="entry name" value="RNA_pol_Rpb7-like_N_sf"/>
</dbReference>
<dbReference type="GO" id="GO:0005736">
    <property type="term" value="C:RNA polymerase I complex"/>
    <property type="evidence" value="ECO:0007669"/>
    <property type="project" value="TreeGrafter"/>
</dbReference>
<dbReference type="Pfam" id="PF17875">
    <property type="entry name" value="RPA43_OB"/>
    <property type="match status" value="1"/>
</dbReference>
<comment type="function">
    <text evidence="5">DNA-dependent RNA polymerase which catalyzes the transcription of DNA into RNA using the four ribonucleoside triphosphates as substrates.</text>
</comment>
<dbReference type="Proteomes" id="UP000243723">
    <property type="component" value="Unassembled WGS sequence"/>
</dbReference>
<dbReference type="OrthoDB" id="10250504at2759"/>
<dbReference type="Gene3D" id="3.30.1490.120">
    <property type="entry name" value="RNA polymerase Rpb7-like, N-terminal domain"/>
    <property type="match status" value="1"/>
</dbReference>
<dbReference type="InterPro" id="IPR045113">
    <property type="entry name" value="Rpb7-like"/>
</dbReference>
<proteinExistence type="predicted"/>
<dbReference type="PANTHER" id="PTHR12709:SF5">
    <property type="entry name" value="DNA-DIRECTED RNA POLYMERASE I SUBUNIT RPA43"/>
    <property type="match status" value="1"/>
</dbReference>
<feature type="domain" description="RPA43 OB" evidence="7">
    <location>
        <begin position="336"/>
        <end position="471"/>
    </location>
</feature>
<evidence type="ECO:0000256" key="3">
    <source>
        <dbReference type="ARBA" id="ARBA00023163"/>
    </source>
</evidence>
<evidence type="ECO:0000256" key="1">
    <source>
        <dbReference type="ARBA" id="ARBA00004123"/>
    </source>
</evidence>
<sequence>MSTDAMDIETPKKSKNSKDKSERSSSKKRRREEQSQPEIEDPATEKPDESSTPKPSKKRRKSGKAGIDGDDSVEAKAPASTAEEETSKEDLSTARKSKKKRKSDQAESIPGTAEDDAAQSPDSSRRRKSNSKDTVNGAHEVSRPSSSIAALPTPDPEVTITSSSTTYLNKGQIQKHTPFAHETASLLLPLAPAAFDFPIQGLCAEHLSPLLLTYYPPLDGIVLSYSRPRLSNSTTLDPPYIKPPPSSALSDFTLEPSQPESSADDDLTQPPSDTESEVSLDVIIDGTVQRDPTTGKTLTKHQKRKSYSGPLALAQTVDEYNTPFAWLTADFVLLRPERGVYLQGVVQVQNPSWLGLVCWNYFNAGIPRRRLPRGWRWVDAARVQRVKPRIREGEIVDLEAEGEEGEKQKGEGDEVVEVDKEGVVVDASGGFWVDESGRKVQGLIEFRLVDFESAPSTERERGFVSITGTLLSQEEDAKVEAEGREERKEKGKKVVRSTE</sequence>
<evidence type="ECO:0000256" key="5">
    <source>
        <dbReference type="RuleBase" id="RU369086"/>
    </source>
</evidence>
<keyword evidence="9" id="KW-1185">Reference proteome</keyword>
<keyword evidence="4 5" id="KW-0539">Nucleus</keyword>
<feature type="compositionally biased region" description="Polar residues" evidence="6">
    <location>
        <begin position="247"/>
        <end position="261"/>
    </location>
</feature>
<evidence type="ECO:0000313" key="8">
    <source>
        <dbReference type="EMBL" id="PSK51778.1"/>
    </source>
</evidence>
<feature type="region of interest" description="Disordered" evidence="6">
    <location>
        <begin position="233"/>
        <end position="285"/>
    </location>
</feature>
<name>A0A2P7ZU89_9PEZI</name>
<gene>
    <name evidence="8" type="ORF">B9Z65_3045</name>
</gene>
<feature type="region of interest" description="Disordered" evidence="6">
    <location>
        <begin position="475"/>
        <end position="499"/>
    </location>
</feature>
<comment type="caution">
    <text evidence="8">The sequence shown here is derived from an EMBL/GenBank/DDBJ whole genome shotgun (WGS) entry which is preliminary data.</text>
</comment>